<proteinExistence type="predicted"/>
<reference evidence="2 3" key="1">
    <citation type="submission" date="2020-08" db="EMBL/GenBank/DDBJ databases">
        <title>Genomic Encyclopedia of Type Strains, Phase IV (KMG-IV): sequencing the most valuable type-strain genomes for metagenomic binning, comparative biology and taxonomic classification.</title>
        <authorList>
            <person name="Goeker M."/>
        </authorList>
    </citation>
    <scope>NUCLEOTIDE SEQUENCE [LARGE SCALE GENOMIC DNA]</scope>
    <source>
        <strain evidence="2 3">DSM 15867</strain>
    </source>
</reference>
<dbReference type="EMBL" id="JACHNY010000005">
    <property type="protein sequence ID" value="MBB4618653.1"/>
    <property type="molecule type" value="Genomic_DNA"/>
</dbReference>
<protein>
    <submittedName>
        <fullName evidence="2">Uncharacterized protein</fullName>
    </submittedName>
</protein>
<evidence type="ECO:0000313" key="3">
    <source>
        <dbReference type="Proteomes" id="UP000574769"/>
    </source>
</evidence>
<evidence type="ECO:0000313" key="2">
    <source>
        <dbReference type="EMBL" id="MBB4618653.1"/>
    </source>
</evidence>
<accession>A0A7W7AKE3</accession>
<sequence>MAAKVQDEGYKARHRAGSKRGAANRVANPLHLERLQEIGRTYGRANLALGQTEEARQKIGDTLRRRHLAWCPEEYWPMNQLLKRAGYCLPERKEMIAAEVARAKKAAAPQAAVKQAEPLTFEQQMERVRNGAKLTTVPDTRPTGPAYSLVGNATGML</sequence>
<keyword evidence="3" id="KW-1185">Reference proteome</keyword>
<gene>
    <name evidence="2" type="ORF">GGQ96_002796</name>
</gene>
<dbReference type="Proteomes" id="UP000574769">
    <property type="component" value="Unassembled WGS sequence"/>
</dbReference>
<feature type="region of interest" description="Disordered" evidence="1">
    <location>
        <begin position="1"/>
        <end position="22"/>
    </location>
</feature>
<dbReference type="RefSeq" id="WP_184115693.1">
    <property type="nucleotide sequence ID" value="NZ_JACHNY010000005.1"/>
</dbReference>
<evidence type="ECO:0000256" key="1">
    <source>
        <dbReference type="SAM" id="MobiDB-lite"/>
    </source>
</evidence>
<feature type="compositionally biased region" description="Basic and acidic residues" evidence="1">
    <location>
        <begin position="1"/>
        <end position="11"/>
    </location>
</feature>
<dbReference type="AlphaFoldDB" id="A0A7W7AKE3"/>
<organism evidence="2 3">
    <name type="scientific">Sphingomonas abaci</name>
    <dbReference type="NCBI Taxonomy" id="237611"/>
    <lineage>
        <taxon>Bacteria</taxon>
        <taxon>Pseudomonadati</taxon>
        <taxon>Pseudomonadota</taxon>
        <taxon>Alphaproteobacteria</taxon>
        <taxon>Sphingomonadales</taxon>
        <taxon>Sphingomonadaceae</taxon>
        <taxon>Sphingomonas</taxon>
    </lineage>
</organism>
<name>A0A7W7AKE3_9SPHN</name>
<comment type="caution">
    <text evidence="2">The sequence shown here is derived from an EMBL/GenBank/DDBJ whole genome shotgun (WGS) entry which is preliminary data.</text>
</comment>